<dbReference type="InterPro" id="IPR011991">
    <property type="entry name" value="ArsR-like_HTH"/>
</dbReference>
<feature type="domain" description="HTH arsR-type" evidence="4">
    <location>
        <begin position="2"/>
        <end position="96"/>
    </location>
</feature>
<dbReference type="GO" id="GO:0003677">
    <property type="term" value="F:DNA binding"/>
    <property type="evidence" value="ECO:0007669"/>
    <property type="project" value="UniProtKB-KW"/>
</dbReference>
<evidence type="ECO:0000259" key="4">
    <source>
        <dbReference type="PROSITE" id="PS50987"/>
    </source>
</evidence>
<dbReference type="GO" id="GO:0003700">
    <property type="term" value="F:DNA-binding transcription factor activity"/>
    <property type="evidence" value="ECO:0007669"/>
    <property type="project" value="InterPro"/>
</dbReference>
<dbReference type="AlphaFoldDB" id="A0A2B1KUV3"/>
<dbReference type="CDD" id="cd00090">
    <property type="entry name" value="HTH_ARSR"/>
    <property type="match status" value="1"/>
</dbReference>
<dbReference type="PRINTS" id="PR00778">
    <property type="entry name" value="HTHARSR"/>
</dbReference>
<dbReference type="InterPro" id="IPR036388">
    <property type="entry name" value="WH-like_DNA-bd_sf"/>
</dbReference>
<evidence type="ECO:0000256" key="3">
    <source>
        <dbReference type="ARBA" id="ARBA00023163"/>
    </source>
</evidence>
<dbReference type="SMART" id="SM00418">
    <property type="entry name" value="HTH_ARSR"/>
    <property type="match status" value="1"/>
</dbReference>
<keyword evidence="1" id="KW-0805">Transcription regulation</keyword>
<dbReference type="NCBIfam" id="NF033788">
    <property type="entry name" value="HTH_metalloreg"/>
    <property type="match status" value="1"/>
</dbReference>
<accession>A0A2B1KUV3</accession>
<comment type="caution">
    <text evidence="5">The sequence shown here is derived from an EMBL/GenBank/DDBJ whole genome shotgun (WGS) entry which is preliminary data.</text>
</comment>
<dbReference type="EMBL" id="NUYN01000011">
    <property type="protein sequence ID" value="PFN27663.1"/>
    <property type="molecule type" value="Genomic_DNA"/>
</dbReference>
<dbReference type="InterPro" id="IPR001845">
    <property type="entry name" value="HTH_ArsR_DNA-bd_dom"/>
</dbReference>
<dbReference type="PROSITE" id="PS50987">
    <property type="entry name" value="HTH_ARSR_2"/>
    <property type="match status" value="1"/>
</dbReference>
<gene>
    <name evidence="5" type="ORF">COJ50_08075</name>
</gene>
<evidence type="ECO:0000256" key="1">
    <source>
        <dbReference type="ARBA" id="ARBA00023015"/>
    </source>
</evidence>
<reference evidence="5 6" key="1">
    <citation type="submission" date="2017-09" db="EMBL/GenBank/DDBJ databases">
        <title>Large-scale bioinformatics analysis of Bacillus genomes uncovers conserved roles of natural products in bacterial physiology.</title>
        <authorList>
            <consortium name="Agbiome Team Llc"/>
            <person name="Bleich R.M."/>
            <person name="Grubbs K.J."/>
            <person name="Santa Maria K.C."/>
            <person name="Allen S.E."/>
            <person name="Farag S."/>
            <person name="Shank E.A."/>
            <person name="Bowers A."/>
        </authorList>
    </citation>
    <scope>NUCLEOTIDE SEQUENCE [LARGE SCALE GENOMIC DNA]</scope>
    <source>
        <strain evidence="5 6">AFS076905</strain>
    </source>
</reference>
<dbReference type="InterPro" id="IPR051081">
    <property type="entry name" value="HTH_MetalResp_TranReg"/>
</dbReference>
<keyword evidence="3" id="KW-0804">Transcription</keyword>
<evidence type="ECO:0000256" key="2">
    <source>
        <dbReference type="ARBA" id="ARBA00023125"/>
    </source>
</evidence>
<dbReference type="Gene3D" id="1.10.10.10">
    <property type="entry name" value="Winged helix-like DNA-binding domain superfamily/Winged helix DNA-binding domain"/>
    <property type="match status" value="1"/>
</dbReference>
<dbReference type="RefSeq" id="WP_098540146.1">
    <property type="nucleotide sequence ID" value="NZ_NUYN01000011.1"/>
</dbReference>
<dbReference type="Pfam" id="PF01022">
    <property type="entry name" value="HTH_5"/>
    <property type="match status" value="1"/>
</dbReference>
<dbReference type="PANTHER" id="PTHR33154:SF36">
    <property type="entry name" value="TRANSCRIPTIONAL REGULATOR"/>
    <property type="match status" value="1"/>
</dbReference>
<name>A0A2B1KUV3_BACCE</name>
<sequence>MCNTNDLDIKAKFIRGFADKTRLQILQCMMDGEKTVSEIVEIINGNQSNISQHLNCLKGCGIILGRQEGKFVYYSLRNVQIEQLLTMFDVVFHEVQTEVASCDRNDACLSQKGDSCHDR</sequence>
<organism evidence="5 6">
    <name type="scientific">Bacillus cereus</name>
    <dbReference type="NCBI Taxonomy" id="1396"/>
    <lineage>
        <taxon>Bacteria</taxon>
        <taxon>Bacillati</taxon>
        <taxon>Bacillota</taxon>
        <taxon>Bacilli</taxon>
        <taxon>Bacillales</taxon>
        <taxon>Bacillaceae</taxon>
        <taxon>Bacillus</taxon>
        <taxon>Bacillus cereus group</taxon>
    </lineage>
</organism>
<evidence type="ECO:0000313" key="5">
    <source>
        <dbReference type="EMBL" id="PFN27663.1"/>
    </source>
</evidence>
<proteinExistence type="predicted"/>
<keyword evidence="2" id="KW-0238">DNA-binding</keyword>
<dbReference type="InterPro" id="IPR036390">
    <property type="entry name" value="WH_DNA-bd_sf"/>
</dbReference>
<dbReference type="SUPFAM" id="SSF46785">
    <property type="entry name" value="Winged helix' DNA-binding domain"/>
    <property type="match status" value="1"/>
</dbReference>
<dbReference type="PANTHER" id="PTHR33154">
    <property type="entry name" value="TRANSCRIPTIONAL REGULATOR, ARSR FAMILY"/>
    <property type="match status" value="1"/>
</dbReference>
<dbReference type="Proteomes" id="UP000225182">
    <property type="component" value="Unassembled WGS sequence"/>
</dbReference>
<evidence type="ECO:0000313" key="6">
    <source>
        <dbReference type="Proteomes" id="UP000225182"/>
    </source>
</evidence>
<protein>
    <submittedName>
        <fullName evidence="5">Transcriptional regulator</fullName>
    </submittedName>
</protein>